<dbReference type="GO" id="GO:0003919">
    <property type="term" value="F:FMN adenylyltransferase activity"/>
    <property type="evidence" value="ECO:0007669"/>
    <property type="project" value="UniProtKB-EC"/>
</dbReference>
<dbReference type="GO" id="GO:0006747">
    <property type="term" value="P:FAD biosynthetic process"/>
    <property type="evidence" value="ECO:0007669"/>
    <property type="project" value="TreeGrafter"/>
</dbReference>
<evidence type="ECO:0000256" key="3">
    <source>
        <dbReference type="ARBA" id="ARBA00022630"/>
    </source>
</evidence>
<keyword evidence="5" id="KW-0808">Transferase</keyword>
<keyword evidence="15" id="KW-1185">Reference proteome</keyword>
<organism evidence="14 15">
    <name type="scientific">Chloropicon primus</name>
    <dbReference type="NCBI Taxonomy" id="1764295"/>
    <lineage>
        <taxon>Eukaryota</taxon>
        <taxon>Viridiplantae</taxon>
        <taxon>Chlorophyta</taxon>
        <taxon>Chloropicophyceae</taxon>
        <taxon>Chloropicales</taxon>
        <taxon>Chloropicaceae</taxon>
        <taxon>Chloropicon</taxon>
    </lineage>
</organism>
<dbReference type="EMBL" id="CP031036">
    <property type="protein sequence ID" value="QDZ19456.1"/>
    <property type="molecule type" value="Genomic_DNA"/>
</dbReference>
<dbReference type="STRING" id="1764295.A0A5B8MG78"/>
<gene>
    <name evidence="14" type="ORF">A3770_03p19740</name>
</gene>
<dbReference type="CDD" id="cd23948">
    <property type="entry name" value="FAD_synthase"/>
    <property type="match status" value="1"/>
</dbReference>
<protein>
    <recommendedName>
        <fullName evidence="2">FAD synthase</fullName>
        <ecNumber evidence="2">2.7.7.2</ecNumber>
    </recommendedName>
    <alternativeName>
        <fullName evidence="10">FAD pyrophosphorylase</fullName>
    </alternativeName>
    <alternativeName>
        <fullName evidence="11">FMN adenylyltransferase</fullName>
    </alternativeName>
</protein>
<evidence type="ECO:0000256" key="5">
    <source>
        <dbReference type="ARBA" id="ARBA00022679"/>
    </source>
</evidence>
<evidence type="ECO:0000256" key="11">
    <source>
        <dbReference type="ARBA" id="ARBA00031871"/>
    </source>
</evidence>
<dbReference type="PANTHER" id="PTHR23293">
    <property type="entry name" value="FAD SYNTHETASE-RELATED FMN ADENYLYLTRANSFERASE"/>
    <property type="match status" value="1"/>
</dbReference>
<evidence type="ECO:0000256" key="6">
    <source>
        <dbReference type="ARBA" id="ARBA00022695"/>
    </source>
</evidence>
<name>A0A5B8MG78_9CHLO</name>
<evidence type="ECO:0000256" key="8">
    <source>
        <dbReference type="ARBA" id="ARBA00022827"/>
    </source>
</evidence>
<evidence type="ECO:0000313" key="15">
    <source>
        <dbReference type="Proteomes" id="UP000316726"/>
    </source>
</evidence>
<dbReference type="GO" id="GO:0005524">
    <property type="term" value="F:ATP binding"/>
    <property type="evidence" value="ECO:0007669"/>
    <property type="project" value="UniProtKB-KW"/>
</dbReference>
<sequence length="234" mass="26147">MEVVRAWRGLREDDPLKEKVGTAIQRARRAVALYRDEELALSFNGGKDSTVVLHILRAAHALECGGSENENENENEASRGVGWLSFFFPSPDDFEDITAFVRDASEDLGLGVKWMDGSFKDGLDTLVRGGVRAIVIGTRQSDPNAKGQDVFCPSSEGWPPFMRVNPILDWTYADVWSFLLLIKAKYCVLYDQGYTSLGGKKDTKKNDLLLDQEQGTYKPAYTLTQEDEERAGRA</sequence>
<dbReference type="Pfam" id="PF01507">
    <property type="entry name" value="PAPS_reduct"/>
    <property type="match status" value="1"/>
</dbReference>
<keyword evidence="9" id="KW-0067">ATP-binding</keyword>
<dbReference type="PANTHER" id="PTHR23293:SF9">
    <property type="entry name" value="FAD SYNTHASE"/>
    <property type="match status" value="1"/>
</dbReference>
<keyword evidence="6" id="KW-0548">Nucleotidyltransferase</keyword>
<proteinExistence type="predicted"/>
<evidence type="ECO:0000256" key="1">
    <source>
        <dbReference type="ARBA" id="ARBA00004726"/>
    </source>
</evidence>
<evidence type="ECO:0000256" key="2">
    <source>
        <dbReference type="ARBA" id="ARBA00012393"/>
    </source>
</evidence>
<dbReference type="OrthoDB" id="270728at2759"/>
<reference evidence="14 15" key="1">
    <citation type="submission" date="2018-07" db="EMBL/GenBank/DDBJ databases">
        <title>The complete nuclear genome of the prasinophyte Chloropicon primus (CCMP1205).</title>
        <authorList>
            <person name="Pombert J.-F."/>
            <person name="Otis C."/>
            <person name="Turmel M."/>
            <person name="Lemieux C."/>
        </authorList>
    </citation>
    <scope>NUCLEOTIDE SEQUENCE [LARGE SCALE GENOMIC DNA]</scope>
    <source>
        <strain evidence="14 15">CCMP1205</strain>
    </source>
</reference>
<comment type="pathway">
    <text evidence="1">Cofactor biosynthesis; FAD biosynthesis; FAD from FMN: step 1/1.</text>
</comment>
<dbReference type="AlphaFoldDB" id="A0A5B8MG78"/>
<dbReference type="Proteomes" id="UP000316726">
    <property type="component" value="Chromosome 3"/>
</dbReference>
<dbReference type="EC" id="2.7.7.2" evidence="2"/>
<keyword evidence="3" id="KW-0285">Flavoprotein</keyword>
<evidence type="ECO:0000256" key="9">
    <source>
        <dbReference type="ARBA" id="ARBA00022840"/>
    </source>
</evidence>
<keyword evidence="8" id="KW-0274">FAD</keyword>
<evidence type="ECO:0000256" key="7">
    <source>
        <dbReference type="ARBA" id="ARBA00022741"/>
    </source>
</evidence>
<evidence type="ECO:0000256" key="10">
    <source>
        <dbReference type="ARBA" id="ARBA00031145"/>
    </source>
</evidence>
<dbReference type="InterPro" id="IPR002500">
    <property type="entry name" value="PAPS_reduct_dom"/>
</dbReference>
<dbReference type="SUPFAM" id="SSF52402">
    <property type="entry name" value="Adenine nucleotide alpha hydrolases-like"/>
    <property type="match status" value="1"/>
</dbReference>
<keyword evidence="4" id="KW-0288">FMN</keyword>
<evidence type="ECO:0000256" key="12">
    <source>
        <dbReference type="ARBA" id="ARBA00049494"/>
    </source>
</evidence>
<comment type="catalytic activity">
    <reaction evidence="12">
        <text>FMN + ATP + H(+) = FAD + diphosphate</text>
        <dbReference type="Rhea" id="RHEA:17237"/>
        <dbReference type="ChEBI" id="CHEBI:15378"/>
        <dbReference type="ChEBI" id="CHEBI:30616"/>
        <dbReference type="ChEBI" id="CHEBI:33019"/>
        <dbReference type="ChEBI" id="CHEBI:57692"/>
        <dbReference type="ChEBI" id="CHEBI:58210"/>
        <dbReference type="EC" id="2.7.7.2"/>
    </reaction>
</comment>
<dbReference type="Gene3D" id="3.40.50.620">
    <property type="entry name" value="HUPs"/>
    <property type="match status" value="1"/>
</dbReference>
<feature type="domain" description="Phosphoadenosine phosphosulphate reductase" evidence="13">
    <location>
        <begin position="130"/>
        <end position="204"/>
    </location>
</feature>
<dbReference type="InterPro" id="IPR014729">
    <property type="entry name" value="Rossmann-like_a/b/a_fold"/>
</dbReference>
<evidence type="ECO:0000313" key="14">
    <source>
        <dbReference type="EMBL" id="QDZ19456.1"/>
    </source>
</evidence>
<accession>A0A5B8MG78</accession>
<evidence type="ECO:0000259" key="13">
    <source>
        <dbReference type="Pfam" id="PF01507"/>
    </source>
</evidence>
<keyword evidence="7" id="KW-0547">Nucleotide-binding</keyword>
<evidence type="ECO:0000256" key="4">
    <source>
        <dbReference type="ARBA" id="ARBA00022643"/>
    </source>
</evidence>